<gene>
    <name evidence="1" type="ORF">ROA7023_02616</name>
</gene>
<evidence type="ECO:0000313" key="2">
    <source>
        <dbReference type="Proteomes" id="UP000193900"/>
    </source>
</evidence>
<name>A0A1Y5T7U1_9RHOB</name>
<sequence>MDNVSFGDIRYNAASGAYEARVDIARGGRLFRYPARMKGPLDLPLDQVRAGLARNAFNMSDSGDLRSVM</sequence>
<dbReference type="OrthoDB" id="7863406at2"/>
<keyword evidence="2" id="KW-1185">Reference proteome</keyword>
<accession>A0A1Y5T7U1</accession>
<proteinExistence type="predicted"/>
<evidence type="ECO:0000313" key="1">
    <source>
        <dbReference type="EMBL" id="SLN57856.1"/>
    </source>
</evidence>
<organism evidence="1 2">
    <name type="scientific">Roseisalinus antarcticus</name>
    <dbReference type="NCBI Taxonomy" id="254357"/>
    <lineage>
        <taxon>Bacteria</taxon>
        <taxon>Pseudomonadati</taxon>
        <taxon>Pseudomonadota</taxon>
        <taxon>Alphaproteobacteria</taxon>
        <taxon>Rhodobacterales</taxon>
        <taxon>Roseobacteraceae</taxon>
        <taxon>Roseisalinus</taxon>
    </lineage>
</organism>
<reference evidence="1 2" key="1">
    <citation type="submission" date="2017-03" db="EMBL/GenBank/DDBJ databases">
        <authorList>
            <person name="Afonso C.L."/>
            <person name="Miller P.J."/>
            <person name="Scott M.A."/>
            <person name="Spackman E."/>
            <person name="Goraichik I."/>
            <person name="Dimitrov K.M."/>
            <person name="Suarez D.L."/>
            <person name="Swayne D.E."/>
        </authorList>
    </citation>
    <scope>NUCLEOTIDE SEQUENCE [LARGE SCALE GENOMIC DNA]</scope>
    <source>
        <strain evidence="1 2">CECT 7023</strain>
    </source>
</reference>
<protein>
    <submittedName>
        <fullName evidence="1">Uncharacterized protein</fullName>
    </submittedName>
</protein>
<dbReference type="AlphaFoldDB" id="A0A1Y5T7U1"/>
<dbReference type="Proteomes" id="UP000193900">
    <property type="component" value="Unassembled WGS sequence"/>
</dbReference>
<dbReference type="RefSeq" id="WP_085879453.1">
    <property type="nucleotide sequence ID" value="NZ_FWFZ01000013.1"/>
</dbReference>
<dbReference type="EMBL" id="FWFZ01000013">
    <property type="protein sequence ID" value="SLN57856.1"/>
    <property type="molecule type" value="Genomic_DNA"/>
</dbReference>